<dbReference type="Proteomes" id="UP000315637">
    <property type="component" value="Segment"/>
</dbReference>
<evidence type="ECO:0000313" key="8">
    <source>
        <dbReference type="EMBL" id="AQY16623.1"/>
    </source>
</evidence>
<dbReference type="GO" id="GO:0044423">
    <property type="term" value="C:virion component"/>
    <property type="evidence" value="ECO:0007669"/>
    <property type="project" value="UniProtKB-KW"/>
</dbReference>
<dbReference type="EMBL" id="MH320549">
    <property type="protein sequence ID" value="AYO87855.1"/>
    <property type="molecule type" value="Genomic_DNA"/>
</dbReference>
<dbReference type="InterPro" id="IPR022219">
    <property type="entry name" value="Poxvirus_I6_C"/>
</dbReference>
<evidence type="ECO:0000256" key="3">
    <source>
        <dbReference type="ARBA" id="ARBA00023125"/>
    </source>
</evidence>
<reference evidence="8" key="1">
    <citation type="journal article" date="2017" name="J. Gen. Virol.">
        <title>Recombination events and variability among full-length genomes of co-circulating molluscum contagiosum virus subtypes 1 and 2.</title>
        <authorList>
            <person name="Lopez-Bueno A."/>
            <person name="Parras-Molto M."/>
            <person name="Lopez-Barrantes O."/>
            <person name="Belda S."/>
            <person name="Alejo A."/>
        </authorList>
    </citation>
    <scope>NUCLEOTIDE SEQUENCE</scope>
    <source>
        <strain evidence="8">Madrid 2016_1</strain>
    </source>
</reference>
<dbReference type="Proteomes" id="UP000317568">
    <property type="component" value="Genome"/>
</dbReference>
<evidence type="ECO:0000256" key="4">
    <source>
        <dbReference type="ARBA" id="ARBA00025415"/>
    </source>
</evidence>
<comment type="function">
    <text evidence="4">Binds to the hairpin form of the viral telomeric sequence. Might direct genome encapsidation into the virus particle.</text>
</comment>
<dbReference type="EMBL" id="MH320550">
    <property type="protein sequence ID" value="AYO88025.1"/>
    <property type="molecule type" value="Genomic_DNA"/>
</dbReference>
<keyword evidence="3" id="KW-0238">DNA-binding</keyword>
<dbReference type="Proteomes" id="UP000320664">
    <property type="component" value="Segment"/>
</dbReference>
<evidence type="ECO:0000256" key="2">
    <source>
        <dbReference type="ARBA" id="ARBA00022844"/>
    </source>
</evidence>
<evidence type="ECO:0000259" key="7">
    <source>
        <dbReference type="Pfam" id="PF12562"/>
    </source>
</evidence>
<reference evidence="9" key="3">
    <citation type="submission" date="2018-05" db="EMBL/GenBank/DDBJ databases">
        <authorList>
            <person name="Zorec T.M."/>
            <person name="Hosnjak L."/>
            <person name="Kutnjak D."/>
            <person name="Kusar B."/>
            <person name="Trcko K."/>
            <person name="Kocjan B.J."/>
            <person name="Li Y."/>
            <person name="Krizmaric M."/>
            <person name="Miljkovic J."/>
            <person name="Ravnikar M."/>
            <person name="Poljak M."/>
        </authorList>
    </citation>
    <scope>NUCLEOTIDE SEQUENCE</scope>
    <source>
        <strain evidence="9">MCV2_MB98</strain>
        <strain evidence="10">MCV2_MC313</strain>
        <strain evidence="11">MCV2_MC316</strain>
        <strain evidence="12">MCV2_MC332</strain>
        <strain evidence="13">MCV2_MC515</strain>
    </source>
</reference>
<evidence type="ECO:0000259" key="6">
    <source>
        <dbReference type="Pfam" id="PF04595"/>
    </source>
</evidence>
<feature type="domain" description="Poxvirus I6 C-terminal" evidence="7">
    <location>
        <begin position="384"/>
        <end position="403"/>
    </location>
</feature>
<evidence type="ECO:0000313" key="12">
    <source>
        <dbReference type="EMBL" id="AYO88195.1"/>
    </source>
</evidence>
<organismHost>
    <name type="scientific">Homo sapiens</name>
    <name type="common">Human</name>
    <dbReference type="NCBI Taxonomy" id="9606"/>
</organismHost>
<evidence type="ECO:0000256" key="1">
    <source>
        <dbReference type="ARBA" id="ARBA00004328"/>
    </source>
</evidence>
<dbReference type="Pfam" id="PF12562">
    <property type="entry name" value="Pox_I6_C"/>
    <property type="match status" value="1"/>
</dbReference>
<evidence type="ECO:0000313" key="11">
    <source>
        <dbReference type="EMBL" id="AYO88025.1"/>
    </source>
</evidence>
<accession>A0A1S7DLN7</accession>
<reference evidence="9" key="2">
    <citation type="journal article" date="2018" name="Viruses">
        <title>New Insights into the Evolutionary and Genomic Landscape of Molluscum Contagiosum Virus (MCV) based on Nine MCV1 and Six MCV2 Complete Genome Sequences.</title>
        <authorList>
            <person name="Zorec T."/>
            <person name="Kutnjak D."/>
            <person name="Hosnjak L."/>
            <person name="Kusar B."/>
            <person name="Trcko K."/>
            <person name="Kocjan B."/>
            <person name="Li Y."/>
            <person name="Krizmaric M."/>
            <person name="Miljkovic J."/>
            <person name="Ravnikar M."/>
            <person name="Poljak M."/>
        </authorList>
    </citation>
    <scope>NUCLEOTIDE SEQUENCE [LARGE SCALE GENOMIC DNA]</scope>
    <source>
        <strain evidence="9">MCV2_MB98</strain>
        <strain evidence="10">MCV2_MC313</strain>
        <strain evidence="11">MCV2_MC316</strain>
        <strain evidence="12">MCV2_MC332</strain>
        <strain evidence="13">MCV2_MC515</strain>
    </source>
</reference>
<comment type="subcellular location">
    <subcellularLocation>
        <location evidence="1">Virion</location>
    </subcellularLocation>
</comment>
<dbReference type="Proteomes" id="UP000319755">
    <property type="component" value="Genome"/>
</dbReference>
<dbReference type="EMBL" id="KY040274">
    <property type="protein sequence ID" value="AQY16623.1"/>
    <property type="molecule type" value="Genomic_DNA"/>
</dbReference>
<sequence>MNHFVKQVAARARKPARELERVDGDAPYARVLLRFDFSALHYNHGALFRKRENTLEDVDKSLLVLAAFRYEAYVLRALVRALTERGRAHVYDIYFLPVGWLAGVAGDVPPAHAALRLLHSGRLDALERRAREVLAPHDVLCVELEDEGPCSVPRFALPTAHDAPAPVAVLAFYPFDPGLLLAVVFFGRHGDAHCGLAYTAPRAQLPALAAALHAHVADLYLLHDEVGHFSSTRVHNDAPLRFPAETCAGLCEVTRAFAPERFAAARALVAHVPPPFVHKQLVSIVDLPCDTELTCASVHGLDFVTHIAGRRLHTVLLLAKEGFMADTVFSGVFSKRNMVWRGRYTFRVLRASFPCPELRGAGSASGADGEDTGTASGRRAPRAACHKHCFRGSRYTTRTPAHVV</sequence>
<evidence type="ECO:0000256" key="5">
    <source>
        <dbReference type="SAM" id="MobiDB-lite"/>
    </source>
</evidence>
<gene>
    <name evidence="8" type="primary">MC048L</name>
</gene>
<name>A0A1S7DLN7_MCV2</name>
<dbReference type="Proteomes" id="UP000320816">
    <property type="component" value="Segment"/>
</dbReference>
<organism evidence="8">
    <name type="scientific">Molluscum contagiosum virus subtype 2</name>
    <name type="common">MOCV</name>
    <name type="synonym">MCVII</name>
    <dbReference type="NCBI Taxonomy" id="10281"/>
    <lineage>
        <taxon>Viruses</taxon>
        <taxon>Varidnaviria</taxon>
        <taxon>Bamfordvirae</taxon>
        <taxon>Nucleocytoviricota</taxon>
        <taxon>Pokkesviricetes</taxon>
        <taxon>Chitovirales</taxon>
        <taxon>Poxviridae</taxon>
        <taxon>Chordopoxvirinae</taxon>
        <taxon>Molluscipoxvirus</taxon>
        <taxon>Molluscipoxvirus molluscum</taxon>
        <taxon>Molluscum contagiosum virus</taxon>
    </lineage>
</organism>
<dbReference type="InterPro" id="IPR007674">
    <property type="entry name" value="Poxvirus_F5/I6_dom"/>
</dbReference>
<evidence type="ECO:0000313" key="9">
    <source>
        <dbReference type="EMBL" id="AYO87685.1"/>
    </source>
</evidence>
<feature type="domain" description="Poxvirus F5/Telomere-binding protein I6" evidence="6">
    <location>
        <begin position="30"/>
        <end position="349"/>
    </location>
</feature>
<feature type="region of interest" description="Disordered" evidence="5">
    <location>
        <begin position="359"/>
        <end position="379"/>
    </location>
</feature>
<dbReference type="GO" id="GO:0003677">
    <property type="term" value="F:DNA binding"/>
    <property type="evidence" value="ECO:0007669"/>
    <property type="project" value="UniProtKB-KW"/>
</dbReference>
<dbReference type="Proteomes" id="UP000317891">
    <property type="component" value="Segment"/>
</dbReference>
<dbReference type="EMBL" id="MH320548">
    <property type="protein sequence ID" value="AYO87685.1"/>
    <property type="molecule type" value="Genomic_DNA"/>
</dbReference>
<dbReference type="EMBL" id="MH320556">
    <property type="protein sequence ID" value="AYO89073.1"/>
    <property type="molecule type" value="Genomic_DNA"/>
</dbReference>
<protein>
    <submittedName>
        <fullName evidence="8">MC048</fullName>
    </submittedName>
</protein>
<evidence type="ECO:0000313" key="10">
    <source>
        <dbReference type="EMBL" id="AYO87855.1"/>
    </source>
</evidence>
<dbReference type="Pfam" id="PF04595">
    <property type="entry name" value="Pox_I6"/>
    <property type="match status" value="1"/>
</dbReference>
<dbReference type="GO" id="GO:0016032">
    <property type="term" value="P:viral process"/>
    <property type="evidence" value="ECO:0007669"/>
    <property type="project" value="InterPro"/>
</dbReference>
<evidence type="ECO:0000313" key="13">
    <source>
        <dbReference type="EMBL" id="AYO89073.1"/>
    </source>
</evidence>
<proteinExistence type="predicted"/>
<dbReference type="EMBL" id="MH320551">
    <property type="protein sequence ID" value="AYO88195.1"/>
    <property type="molecule type" value="Genomic_DNA"/>
</dbReference>
<keyword evidence="2" id="KW-0946">Virion</keyword>